<reference evidence="1" key="1">
    <citation type="submission" date="2017-08" db="EMBL/GenBank/DDBJ databases">
        <authorList>
            <person name="Polle J.E."/>
            <person name="Barry K."/>
            <person name="Cushman J."/>
            <person name="Schmutz J."/>
            <person name="Tran D."/>
            <person name="Hathwaick L.T."/>
            <person name="Yim W.C."/>
            <person name="Jenkins J."/>
            <person name="Mckie-Krisberg Z.M."/>
            <person name="Prochnik S."/>
            <person name="Lindquist E."/>
            <person name="Dockter R.B."/>
            <person name="Adam C."/>
            <person name="Molina H."/>
            <person name="Bunkerborg J."/>
            <person name="Jin E."/>
            <person name="Buchheim M."/>
            <person name="Magnuson J."/>
        </authorList>
    </citation>
    <scope>NUCLEOTIDE SEQUENCE</scope>
    <source>
        <strain evidence="1">CCAP 19/18</strain>
    </source>
</reference>
<comment type="caution">
    <text evidence="1">The sequence shown here is derived from an EMBL/GenBank/DDBJ whole genome shotgun (WGS) entry which is preliminary data.</text>
</comment>
<proteinExistence type="predicted"/>
<dbReference type="Proteomes" id="UP000815325">
    <property type="component" value="Unassembled WGS sequence"/>
</dbReference>
<organism evidence="1 2">
    <name type="scientific">Dunaliella salina</name>
    <name type="common">Green alga</name>
    <name type="synonym">Protococcus salinus</name>
    <dbReference type="NCBI Taxonomy" id="3046"/>
    <lineage>
        <taxon>Eukaryota</taxon>
        <taxon>Viridiplantae</taxon>
        <taxon>Chlorophyta</taxon>
        <taxon>core chlorophytes</taxon>
        <taxon>Chlorophyceae</taxon>
        <taxon>CS clade</taxon>
        <taxon>Chlamydomonadales</taxon>
        <taxon>Dunaliellaceae</taxon>
        <taxon>Dunaliella</taxon>
    </lineage>
</organism>
<sequence length="76" mass="8309">MGMGVQTQRCQQHAYAGIVKYLPDLSGAEGVNHDAMCALPWKTDCEPLQVLECKVADTSIQDMYLSSLVQVCVTSM</sequence>
<name>A0ABQ7GQA0_DUNSA</name>
<keyword evidence="2" id="KW-1185">Reference proteome</keyword>
<accession>A0ABQ7GQA0</accession>
<gene>
    <name evidence="1" type="ORF">DUNSADRAFT_5417</name>
</gene>
<evidence type="ECO:0000313" key="2">
    <source>
        <dbReference type="Proteomes" id="UP000815325"/>
    </source>
</evidence>
<dbReference type="EMBL" id="MU069643">
    <property type="protein sequence ID" value="KAF5836790.1"/>
    <property type="molecule type" value="Genomic_DNA"/>
</dbReference>
<protein>
    <submittedName>
        <fullName evidence="1">Uncharacterized protein</fullName>
    </submittedName>
</protein>
<evidence type="ECO:0000313" key="1">
    <source>
        <dbReference type="EMBL" id="KAF5836790.1"/>
    </source>
</evidence>